<dbReference type="Proteomes" id="UP000054359">
    <property type="component" value="Unassembled WGS sequence"/>
</dbReference>
<name>A0A087UW72_STEMI</name>
<dbReference type="EMBL" id="KK121951">
    <property type="protein sequence ID" value="KFM81611.1"/>
    <property type="molecule type" value="Genomic_DNA"/>
</dbReference>
<dbReference type="Pfam" id="PF05250">
    <property type="entry name" value="UPF0193"/>
    <property type="match status" value="1"/>
</dbReference>
<gene>
    <name evidence="2" type="ORF">X975_14974</name>
</gene>
<dbReference type="PANTHER" id="PTHR28348">
    <property type="entry name" value="UPF0193 PROTEIN EVG1"/>
    <property type="match status" value="1"/>
</dbReference>
<evidence type="ECO:0000313" key="3">
    <source>
        <dbReference type="Proteomes" id="UP000054359"/>
    </source>
</evidence>
<sequence length="117" mass="13767">MQRTKSTIEQIGAYEREQFRPNPSKTRAPSKKNRLQNLMAFGEDLNKEPNIITIKSELSRISKEDLFNEILIEIKERKDFLDEMAELGEGKKYLADIQCQIALRLRELEKLDKDRAR</sequence>
<organism evidence="2 3">
    <name type="scientific">Stegodyphus mimosarum</name>
    <name type="common">African social velvet spider</name>
    <dbReference type="NCBI Taxonomy" id="407821"/>
    <lineage>
        <taxon>Eukaryota</taxon>
        <taxon>Metazoa</taxon>
        <taxon>Ecdysozoa</taxon>
        <taxon>Arthropoda</taxon>
        <taxon>Chelicerata</taxon>
        <taxon>Arachnida</taxon>
        <taxon>Araneae</taxon>
        <taxon>Araneomorphae</taxon>
        <taxon>Entelegynae</taxon>
        <taxon>Eresoidea</taxon>
        <taxon>Eresidae</taxon>
        <taxon>Stegodyphus</taxon>
    </lineage>
</organism>
<reference evidence="2 3" key="1">
    <citation type="submission" date="2013-11" db="EMBL/GenBank/DDBJ databases">
        <title>Genome sequencing of Stegodyphus mimosarum.</title>
        <authorList>
            <person name="Bechsgaard J."/>
        </authorList>
    </citation>
    <scope>NUCLEOTIDE SEQUENCE [LARGE SCALE GENOMIC DNA]</scope>
</reference>
<dbReference type="InterPro" id="IPR007914">
    <property type="entry name" value="UPF0193"/>
</dbReference>
<evidence type="ECO:0000256" key="1">
    <source>
        <dbReference type="SAM" id="MobiDB-lite"/>
    </source>
</evidence>
<keyword evidence="3" id="KW-1185">Reference proteome</keyword>
<protein>
    <submittedName>
        <fullName evidence="2">UPF0193 protein EVG1</fullName>
    </submittedName>
</protein>
<dbReference type="PANTHER" id="PTHR28348:SF1">
    <property type="entry name" value="UPF0193 PROTEIN EVG1"/>
    <property type="match status" value="1"/>
</dbReference>
<dbReference type="AlphaFoldDB" id="A0A087UW72"/>
<evidence type="ECO:0000313" key="2">
    <source>
        <dbReference type="EMBL" id="KFM81611.1"/>
    </source>
</evidence>
<accession>A0A087UW72</accession>
<proteinExistence type="predicted"/>
<feature type="region of interest" description="Disordered" evidence="1">
    <location>
        <begin position="1"/>
        <end position="32"/>
    </location>
</feature>
<feature type="non-terminal residue" evidence="2">
    <location>
        <position position="117"/>
    </location>
</feature>
<dbReference type="OrthoDB" id="10262032at2759"/>